<dbReference type="Proteomes" id="UP001499843">
    <property type="component" value="Unassembled WGS sequence"/>
</dbReference>
<protein>
    <submittedName>
        <fullName evidence="2">Uncharacterized protein</fullName>
    </submittedName>
</protein>
<accession>A0ABP5PJ94</accession>
<proteinExistence type="predicted"/>
<dbReference type="EMBL" id="BAAAQX010000022">
    <property type="protein sequence ID" value="GAA2211765.1"/>
    <property type="molecule type" value="Genomic_DNA"/>
</dbReference>
<name>A0ABP5PJ94_9ACTN</name>
<sequence>MLVESQAGRDTRMNTAPVSGMAENLRGPGGCGSGDRGLECAAVQDGHAQGKAEFAARC</sequence>
<organism evidence="2 3">
    <name type="scientific">Nonomuraea monospora</name>
    <dbReference type="NCBI Taxonomy" id="568818"/>
    <lineage>
        <taxon>Bacteria</taxon>
        <taxon>Bacillati</taxon>
        <taxon>Actinomycetota</taxon>
        <taxon>Actinomycetes</taxon>
        <taxon>Streptosporangiales</taxon>
        <taxon>Streptosporangiaceae</taxon>
        <taxon>Nonomuraea</taxon>
    </lineage>
</organism>
<keyword evidence="3" id="KW-1185">Reference proteome</keyword>
<reference evidence="3" key="1">
    <citation type="journal article" date="2019" name="Int. J. Syst. Evol. Microbiol.">
        <title>The Global Catalogue of Microorganisms (GCM) 10K type strain sequencing project: providing services to taxonomists for standard genome sequencing and annotation.</title>
        <authorList>
            <consortium name="The Broad Institute Genomics Platform"/>
            <consortium name="The Broad Institute Genome Sequencing Center for Infectious Disease"/>
            <person name="Wu L."/>
            <person name="Ma J."/>
        </authorList>
    </citation>
    <scope>NUCLEOTIDE SEQUENCE [LARGE SCALE GENOMIC DNA]</scope>
    <source>
        <strain evidence="3">JCM 16114</strain>
    </source>
</reference>
<gene>
    <name evidence="2" type="ORF">GCM10009850_072250</name>
</gene>
<evidence type="ECO:0000313" key="3">
    <source>
        <dbReference type="Proteomes" id="UP001499843"/>
    </source>
</evidence>
<comment type="caution">
    <text evidence="2">The sequence shown here is derived from an EMBL/GenBank/DDBJ whole genome shotgun (WGS) entry which is preliminary data.</text>
</comment>
<evidence type="ECO:0000256" key="1">
    <source>
        <dbReference type="SAM" id="MobiDB-lite"/>
    </source>
</evidence>
<evidence type="ECO:0000313" key="2">
    <source>
        <dbReference type="EMBL" id="GAA2211765.1"/>
    </source>
</evidence>
<feature type="region of interest" description="Disordered" evidence="1">
    <location>
        <begin position="1"/>
        <end position="28"/>
    </location>
</feature>